<reference evidence="4 5" key="1">
    <citation type="submission" date="2017-06" db="EMBL/GenBank/DDBJ databases">
        <authorList>
            <person name="Kim H.J."/>
            <person name="Triplett B.A."/>
        </authorList>
    </citation>
    <scope>NUCLEOTIDE SEQUENCE [LARGE SCALE GENOMIC DNA]</scope>
    <source>
        <strain evidence="4 5">DSM 29052</strain>
    </source>
</reference>
<evidence type="ECO:0000313" key="5">
    <source>
        <dbReference type="Proteomes" id="UP000198417"/>
    </source>
</evidence>
<dbReference type="CDD" id="cd06464">
    <property type="entry name" value="ACD_sHsps-like"/>
    <property type="match status" value="1"/>
</dbReference>
<keyword evidence="5" id="KW-1185">Reference proteome</keyword>
<feature type="domain" description="SHSP" evidence="3">
    <location>
        <begin position="40"/>
        <end position="154"/>
    </location>
</feature>
<organism evidence="4 5">
    <name type="scientific">Puniceibacterium sediminis</name>
    <dbReference type="NCBI Taxonomy" id="1608407"/>
    <lineage>
        <taxon>Bacteria</taxon>
        <taxon>Pseudomonadati</taxon>
        <taxon>Pseudomonadota</taxon>
        <taxon>Alphaproteobacteria</taxon>
        <taxon>Rhodobacterales</taxon>
        <taxon>Paracoccaceae</taxon>
        <taxon>Puniceibacterium</taxon>
    </lineage>
</organism>
<evidence type="ECO:0000259" key="3">
    <source>
        <dbReference type="PROSITE" id="PS01031"/>
    </source>
</evidence>
<accession>A0A238ZNK5</accession>
<dbReference type="AlphaFoldDB" id="A0A238ZNK5"/>
<dbReference type="InterPro" id="IPR031107">
    <property type="entry name" value="Small_HSP"/>
</dbReference>
<dbReference type="SUPFAM" id="SSF49764">
    <property type="entry name" value="HSP20-like chaperones"/>
    <property type="match status" value="1"/>
</dbReference>
<dbReference type="EMBL" id="FZNN01000036">
    <property type="protein sequence ID" value="SNR84985.1"/>
    <property type="molecule type" value="Genomic_DNA"/>
</dbReference>
<dbReference type="Gene3D" id="2.60.40.790">
    <property type="match status" value="1"/>
</dbReference>
<dbReference type="Pfam" id="PF00011">
    <property type="entry name" value="HSP20"/>
    <property type="match status" value="1"/>
</dbReference>
<name>A0A238ZNK5_9RHOB</name>
<sequence length="154" mass="17204">MPKKTNTPQTSGDTVGWPLIQSFQTEVNRMFDRFNATPFGADRKVMPVLDIAETADAIEITAEIPGVKPEDLDVSISDETLILKGQKSDAREDRSKDWYHVERSFGSFRRHVPLGFAPKDGKVDAKFKDGILTLRIDKPADVTEKTRKIEVTGA</sequence>
<dbReference type="RefSeq" id="WP_176439231.1">
    <property type="nucleotide sequence ID" value="NZ_FZNN01000036.1"/>
</dbReference>
<dbReference type="PROSITE" id="PS01031">
    <property type="entry name" value="SHSP"/>
    <property type="match status" value="1"/>
</dbReference>
<evidence type="ECO:0000256" key="1">
    <source>
        <dbReference type="PROSITE-ProRule" id="PRU00285"/>
    </source>
</evidence>
<evidence type="ECO:0000313" key="4">
    <source>
        <dbReference type="EMBL" id="SNR84985.1"/>
    </source>
</evidence>
<keyword evidence="4" id="KW-0346">Stress response</keyword>
<dbReference type="InterPro" id="IPR002068">
    <property type="entry name" value="A-crystallin/Hsp20_dom"/>
</dbReference>
<protein>
    <submittedName>
        <fullName evidence="4">Heat shock protein Hsp20</fullName>
    </submittedName>
</protein>
<dbReference type="PANTHER" id="PTHR11527">
    <property type="entry name" value="HEAT-SHOCK PROTEIN 20 FAMILY MEMBER"/>
    <property type="match status" value="1"/>
</dbReference>
<evidence type="ECO:0000256" key="2">
    <source>
        <dbReference type="RuleBase" id="RU003616"/>
    </source>
</evidence>
<dbReference type="InterPro" id="IPR008978">
    <property type="entry name" value="HSP20-like_chaperone"/>
</dbReference>
<proteinExistence type="inferred from homology"/>
<comment type="similarity">
    <text evidence="1 2">Belongs to the small heat shock protein (HSP20) family.</text>
</comment>
<gene>
    <name evidence="4" type="ORF">SAMN06265370_13612</name>
</gene>
<dbReference type="Proteomes" id="UP000198417">
    <property type="component" value="Unassembled WGS sequence"/>
</dbReference>